<protein>
    <submittedName>
        <fullName evidence="2">2950_t:CDS:1</fullName>
    </submittedName>
</protein>
<name>A0A9N9FWK8_9GLOM</name>
<dbReference type="EMBL" id="CAJVPL010001280">
    <property type="protein sequence ID" value="CAG8562655.1"/>
    <property type="molecule type" value="Genomic_DNA"/>
</dbReference>
<gene>
    <name evidence="2" type="ORF">AGERDE_LOCUS7229</name>
</gene>
<reference evidence="2" key="1">
    <citation type="submission" date="2021-06" db="EMBL/GenBank/DDBJ databases">
        <authorList>
            <person name="Kallberg Y."/>
            <person name="Tangrot J."/>
            <person name="Rosling A."/>
        </authorList>
    </citation>
    <scope>NUCLEOTIDE SEQUENCE</scope>
    <source>
        <strain evidence="2">MT106</strain>
    </source>
</reference>
<accession>A0A9N9FWK8</accession>
<evidence type="ECO:0000313" key="2">
    <source>
        <dbReference type="EMBL" id="CAG8562655.1"/>
    </source>
</evidence>
<feature type="region of interest" description="Disordered" evidence="1">
    <location>
        <begin position="99"/>
        <end position="133"/>
    </location>
</feature>
<evidence type="ECO:0000313" key="3">
    <source>
        <dbReference type="Proteomes" id="UP000789831"/>
    </source>
</evidence>
<organism evidence="2 3">
    <name type="scientific">Ambispora gerdemannii</name>
    <dbReference type="NCBI Taxonomy" id="144530"/>
    <lineage>
        <taxon>Eukaryota</taxon>
        <taxon>Fungi</taxon>
        <taxon>Fungi incertae sedis</taxon>
        <taxon>Mucoromycota</taxon>
        <taxon>Glomeromycotina</taxon>
        <taxon>Glomeromycetes</taxon>
        <taxon>Archaeosporales</taxon>
        <taxon>Ambisporaceae</taxon>
        <taxon>Ambispora</taxon>
    </lineage>
</organism>
<dbReference type="Proteomes" id="UP000789831">
    <property type="component" value="Unassembled WGS sequence"/>
</dbReference>
<proteinExistence type="predicted"/>
<comment type="caution">
    <text evidence="2">The sequence shown here is derived from an EMBL/GenBank/DDBJ whole genome shotgun (WGS) entry which is preliminary data.</text>
</comment>
<feature type="compositionally biased region" description="Polar residues" evidence="1">
    <location>
        <begin position="102"/>
        <end position="124"/>
    </location>
</feature>
<sequence>MSQTSRNPSWDILSQQFDFIGDNNLMSNNHITGQKKFGERKKTNQNINVIEKHTFDLSDFHLFDDENNSLGCIKLKKNEKYMEYTECENDIDLFGEKKTKNETNNSDFSSPPSETNQNNNTVYDSQIRRTDYDSQIRRTDYDSQIRRTNYDSQIRRTYSHNEIHTNTDIDTDFPLYPTRSPDFSLENMSNPNPYSYPELNDITNSLSLFLTSER</sequence>
<evidence type="ECO:0000256" key="1">
    <source>
        <dbReference type="SAM" id="MobiDB-lite"/>
    </source>
</evidence>
<dbReference type="AlphaFoldDB" id="A0A9N9FWK8"/>
<keyword evidence="3" id="KW-1185">Reference proteome</keyword>